<comment type="caution">
    <text evidence="2">The sequence shown here is derived from an EMBL/GenBank/DDBJ whole genome shotgun (WGS) entry which is preliminary data.</text>
</comment>
<proteinExistence type="predicted"/>
<evidence type="ECO:0000256" key="1">
    <source>
        <dbReference type="SAM" id="Phobius"/>
    </source>
</evidence>
<dbReference type="RefSeq" id="WP_057851063.1">
    <property type="nucleotide sequence ID" value="NZ_LLXX01000101.1"/>
</dbReference>
<accession>A0A0R3LGH9</accession>
<protein>
    <submittedName>
        <fullName evidence="2">Uncharacterized protein</fullName>
    </submittedName>
</protein>
<feature type="transmembrane region" description="Helical" evidence="1">
    <location>
        <begin position="6"/>
        <end position="23"/>
    </location>
</feature>
<dbReference type="STRING" id="1518501.CQ10_25190"/>
<evidence type="ECO:0000313" key="2">
    <source>
        <dbReference type="EMBL" id="KRR06866.1"/>
    </source>
</evidence>
<feature type="transmembrane region" description="Helical" evidence="1">
    <location>
        <begin position="35"/>
        <end position="59"/>
    </location>
</feature>
<reference evidence="2 3" key="1">
    <citation type="submission" date="2014-03" db="EMBL/GenBank/DDBJ databases">
        <title>Bradyrhizobium valentinum sp. nov., isolated from effective nodules of Lupinus mariae-josephae, a lupine endemic of basic-lime soils in Eastern Spain.</title>
        <authorList>
            <person name="Duran D."/>
            <person name="Rey L."/>
            <person name="Navarro A."/>
            <person name="Busquets A."/>
            <person name="Imperial J."/>
            <person name="Ruiz-Argueso T."/>
        </authorList>
    </citation>
    <scope>NUCLEOTIDE SEQUENCE [LARGE SCALE GENOMIC DNA]</scope>
    <source>
        <strain evidence="2 3">LmjM3</strain>
    </source>
</reference>
<evidence type="ECO:0000313" key="3">
    <source>
        <dbReference type="Proteomes" id="UP000051913"/>
    </source>
</evidence>
<keyword evidence="1" id="KW-1133">Transmembrane helix</keyword>
<dbReference type="Proteomes" id="UP000051913">
    <property type="component" value="Unassembled WGS sequence"/>
</dbReference>
<feature type="transmembrane region" description="Helical" evidence="1">
    <location>
        <begin position="71"/>
        <end position="91"/>
    </location>
</feature>
<gene>
    <name evidence="2" type="ORF">CP49_01825</name>
</gene>
<sequence>MTYSDTVGLGCFAVLGASAFMVLRPKWFFVRKLSLEEALTFCWVVWSIYMGAFVVYIGLKLPLGLSRDAHGLAVGVAVCSSIVAGLWLARVTTDWKSAGTDQFLVCLFSHLWWFPLLLPWRCLEIESSFEQQTASLLQLAPKAGFNRSAQQFGSVTSVMAQRSMLHSR</sequence>
<dbReference type="OrthoDB" id="9955343at2"/>
<dbReference type="AlphaFoldDB" id="A0A0R3LGH9"/>
<keyword evidence="3" id="KW-1185">Reference proteome</keyword>
<organism evidence="2 3">
    <name type="scientific">Bradyrhizobium valentinum</name>
    <dbReference type="NCBI Taxonomy" id="1518501"/>
    <lineage>
        <taxon>Bacteria</taxon>
        <taxon>Pseudomonadati</taxon>
        <taxon>Pseudomonadota</taxon>
        <taxon>Alphaproteobacteria</taxon>
        <taxon>Hyphomicrobiales</taxon>
        <taxon>Nitrobacteraceae</taxon>
        <taxon>Bradyrhizobium</taxon>
    </lineage>
</organism>
<dbReference type="EMBL" id="LLXX01000101">
    <property type="protein sequence ID" value="KRR06866.1"/>
    <property type="molecule type" value="Genomic_DNA"/>
</dbReference>
<name>A0A0R3LGH9_9BRAD</name>
<keyword evidence="1" id="KW-0472">Membrane</keyword>
<keyword evidence="1" id="KW-0812">Transmembrane</keyword>